<evidence type="ECO:0000256" key="4">
    <source>
        <dbReference type="ARBA" id="ARBA00004496"/>
    </source>
</evidence>
<dbReference type="Proteomes" id="UP000515156">
    <property type="component" value="Chromosome 3"/>
</dbReference>
<dbReference type="InterPro" id="IPR023214">
    <property type="entry name" value="HAD_sf"/>
</dbReference>
<evidence type="ECO:0000256" key="17">
    <source>
        <dbReference type="ARBA" id="ARBA00023268"/>
    </source>
</evidence>
<dbReference type="InParanoid" id="A0A6P7XVK5"/>
<evidence type="ECO:0000256" key="16">
    <source>
        <dbReference type="ARBA" id="ARBA00023140"/>
    </source>
</evidence>
<dbReference type="KEGG" id="muo:115467028"/>
<evidence type="ECO:0000256" key="23">
    <source>
        <dbReference type="ARBA" id="ARBA00072563"/>
    </source>
</evidence>
<evidence type="ECO:0000256" key="22">
    <source>
        <dbReference type="ARBA" id="ARBA00066597"/>
    </source>
</evidence>
<dbReference type="Gene3D" id="3.40.50.1000">
    <property type="entry name" value="HAD superfamily/HAD-like"/>
    <property type="match status" value="1"/>
</dbReference>
<dbReference type="InterPro" id="IPR029058">
    <property type="entry name" value="AB_hydrolase_fold"/>
</dbReference>
<name>A0A6P7XVK5_9AMPH</name>
<keyword evidence="9" id="KW-0216">Detoxification</keyword>
<evidence type="ECO:0000256" key="10">
    <source>
        <dbReference type="ARBA" id="ARBA00022723"/>
    </source>
</evidence>
<comment type="catalytic activity">
    <reaction evidence="20">
        <text>(9S,10S)-10-hydroxy-9-(phosphooxy)octadecanoate + H2O = (9S,10S)-9,10-dihydroxyoctadecanoate + phosphate</text>
        <dbReference type="Rhea" id="RHEA:16537"/>
        <dbReference type="ChEBI" id="CHEBI:15377"/>
        <dbReference type="ChEBI" id="CHEBI:43474"/>
        <dbReference type="ChEBI" id="CHEBI:58796"/>
        <dbReference type="ChEBI" id="CHEBI:58797"/>
        <dbReference type="EC" id="3.1.3.76"/>
    </reaction>
</comment>
<feature type="domain" description="AB hydrolase-1" evidence="24">
    <location>
        <begin position="261"/>
        <end position="538"/>
    </location>
</feature>
<keyword evidence="12 26" id="KW-0378">Hydrolase</keyword>
<dbReference type="InterPro" id="IPR011945">
    <property type="entry name" value="HAD-SF_ppase_IA/epoxid_hydro_N"/>
</dbReference>
<evidence type="ECO:0000256" key="19">
    <source>
        <dbReference type="ARBA" id="ARBA00038334"/>
    </source>
</evidence>
<dbReference type="GO" id="GO:0046872">
    <property type="term" value="F:metal ion binding"/>
    <property type="evidence" value="ECO:0007669"/>
    <property type="project" value="UniProtKB-KW"/>
</dbReference>
<dbReference type="PRINTS" id="PR00111">
    <property type="entry name" value="ABHYDROLASE"/>
</dbReference>
<dbReference type="PANTHER" id="PTHR43329">
    <property type="entry name" value="EPOXIDE HYDROLASE"/>
    <property type="match status" value="1"/>
</dbReference>
<evidence type="ECO:0000256" key="18">
    <source>
        <dbReference type="ARBA" id="ARBA00023288"/>
    </source>
</evidence>
<gene>
    <name evidence="26" type="primary">EPHX2</name>
</gene>
<evidence type="ECO:0000256" key="21">
    <source>
        <dbReference type="ARBA" id="ARBA00052977"/>
    </source>
</evidence>
<evidence type="ECO:0000256" key="2">
    <source>
        <dbReference type="ARBA" id="ARBA00001946"/>
    </source>
</evidence>
<dbReference type="SUPFAM" id="SSF56784">
    <property type="entry name" value="HAD-like"/>
    <property type="match status" value="1"/>
</dbReference>
<dbReference type="FunFam" id="3.40.50.1820:FF:000067">
    <property type="entry name" value="Bifunctional epoxide hydrolase 2"/>
    <property type="match status" value="1"/>
</dbReference>
<dbReference type="GO" id="GO:0097176">
    <property type="term" value="P:epoxide metabolic process"/>
    <property type="evidence" value="ECO:0007669"/>
    <property type="project" value="UniProtKB-ARBA"/>
</dbReference>
<organism evidence="25 26">
    <name type="scientific">Microcaecilia unicolor</name>
    <dbReference type="NCBI Taxonomy" id="1415580"/>
    <lineage>
        <taxon>Eukaryota</taxon>
        <taxon>Metazoa</taxon>
        <taxon>Chordata</taxon>
        <taxon>Craniata</taxon>
        <taxon>Vertebrata</taxon>
        <taxon>Euteleostomi</taxon>
        <taxon>Amphibia</taxon>
        <taxon>Gymnophiona</taxon>
        <taxon>Siphonopidae</taxon>
        <taxon>Microcaecilia</taxon>
    </lineage>
</organism>
<comment type="catalytic activity">
    <reaction evidence="21">
        <text>(14R,15S)-epoxy-(5Z,8Z,11Z)-eicosatrienoate + H2O = (14R,15R)-dihydroxy-(5Z,8Z,11Z)-eicosatrienoate</text>
        <dbReference type="Rhea" id="RHEA:53976"/>
        <dbReference type="ChEBI" id="CHEBI:15377"/>
        <dbReference type="ChEBI" id="CHEBI:131965"/>
        <dbReference type="ChEBI" id="CHEBI:138003"/>
    </reaction>
    <physiologicalReaction direction="left-to-right" evidence="21">
        <dbReference type="Rhea" id="RHEA:53977"/>
    </physiologicalReaction>
</comment>
<dbReference type="GO" id="GO:0004301">
    <property type="term" value="F:epoxide hydrolase activity"/>
    <property type="evidence" value="ECO:0007669"/>
    <property type="project" value="UniProtKB-EC"/>
</dbReference>
<dbReference type="Gene3D" id="1.10.150.240">
    <property type="entry name" value="Putative phosphatase, domain 2"/>
    <property type="match status" value="1"/>
</dbReference>
<keyword evidence="17" id="KW-0511">Multifunctional enzyme</keyword>
<comment type="cofactor">
    <cofactor evidence="2">
        <name>Mg(2+)</name>
        <dbReference type="ChEBI" id="CHEBI:18420"/>
    </cofactor>
</comment>
<evidence type="ECO:0000256" key="14">
    <source>
        <dbReference type="ARBA" id="ARBA00022990"/>
    </source>
</evidence>
<keyword evidence="18" id="KW-0449">Lipoprotein</keyword>
<dbReference type="InterPro" id="IPR006439">
    <property type="entry name" value="HAD-SF_hydro_IA"/>
</dbReference>
<proteinExistence type="inferred from homology"/>
<dbReference type="GO" id="GO:0033885">
    <property type="term" value="F:10-hydroxy-9-(phosphonooxy)octadecanoate phosphatase activity"/>
    <property type="evidence" value="ECO:0007669"/>
    <property type="project" value="UniProtKB-EC"/>
</dbReference>
<dbReference type="GO" id="GO:0005777">
    <property type="term" value="C:peroxisome"/>
    <property type="evidence" value="ECO:0007669"/>
    <property type="project" value="UniProtKB-SubCell"/>
</dbReference>
<keyword evidence="15" id="KW-0443">Lipid metabolism</keyword>
<dbReference type="SFLD" id="SFLDG01129">
    <property type="entry name" value="C1.5:_HAD__Beta-PGM__Phosphata"/>
    <property type="match status" value="1"/>
</dbReference>
<keyword evidence="11" id="KW-0058">Aromatic hydrocarbons catabolism</keyword>
<evidence type="ECO:0000256" key="6">
    <source>
        <dbReference type="ARBA" id="ARBA00013006"/>
    </source>
</evidence>
<dbReference type="FunCoup" id="A0A6P7XVK5">
    <property type="interactions" value="430"/>
</dbReference>
<comment type="subcellular location">
    <subcellularLocation>
        <location evidence="4">Cytoplasm</location>
    </subcellularLocation>
    <subcellularLocation>
        <location evidence="3">Peroxisome</location>
    </subcellularLocation>
</comment>
<evidence type="ECO:0000256" key="11">
    <source>
        <dbReference type="ARBA" id="ARBA00022797"/>
    </source>
</evidence>
<evidence type="ECO:0000256" key="1">
    <source>
        <dbReference type="ARBA" id="ARBA00001268"/>
    </source>
</evidence>
<evidence type="ECO:0000256" key="9">
    <source>
        <dbReference type="ARBA" id="ARBA00022575"/>
    </source>
</evidence>
<dbReference type="InterPro" id="IPR000639">
    <property type="entry name" value="Epox_hydrolase-like"/>
</dbReference>
<dbReference type="NCBIfam" id="TIGR01509">
    <property type="entry name" value="HAD-SF-IA-v3"/>
    <property type="match status" value="1"/>
</dbReference>
<keyword evidence="16" id="KW-0576">Peroxisome</keyword>
<comment type="catalytic activity">
    <reaction evidence="1">
        <text>an epoxide + H2O = an ethanediol</text>
        <dbReference type="Rhea" id="RHEA:19037"/>
        <dbReference type="ChEBI" id="CHEBI:15377"/>
        <dbReference type="ChEBI" id="CHEBI:32955"/>
        <dbReference type="ChEBI" id="CHEBI:140594"/>
        <dbReference type="EC" id="3.3.2.10"/>
    </reaction>
</comment>
<evidence type="ECO:0000256" key="15">
    <source>
        <dbReference type="ARBA" id="ARBA00023098"/>
    </source>
</evidence>
<dbReference type="CDD" id="cd02603">
    <property type="entry name" value="HAD_sEH-N_like"/>
    <property type="match status" value="1"/>
</dbReference>
<evidence type="ECO:0000256" key="5">
    <source>
        <dbReference type="ARBA" id="ARBA00011738"/>
    </source>
</evidence>
<keyword evidence="7" id="KW-0963">Cytoplasm</keyword>
<dbReference type="InterPro" id="IPR023198">
    <property type="entry name" value="PGP-like_dom2"/>
</dbReference>
<sequence>MALRRRVVLFDVGGVLMFPGPQQVFRRYEESLRLPRDFLQDVIVKGGPDGPLARAERGQITLSKLLSELEDECKIFAASAGITLPAEFSVGQAFREMHQEGKINRPLLQAAITLRNRGFKTCILTNNWIDDSPQREFTAQFRCLIRPHFDTLFESCRIGMRKPEPNIYKYVLEMLKAEPQEVIFLDDIGANLKSARELGISTILVRDTETALNELQDLTGIQLTSCEEIQPTACHPENVTHGYVPIKPGVKLHFVEMGNGPVVCLCHGFPECWFSWRYQIPALADAGFRVLALDMKGYGDSSASPDIEEYSQEEMCKELVVFLDKLGISQATFIGHDWGGSLTWNMSLFYPDRVRAVAGINTPFFPCDPKVNLVEKLKNNPIFDYQFYFQKPGAAEKELEECLERTFKIMFRGIKAEDRLSIPLTTSNVQQRGGLFVGLPDVVPRSTLLGETEFQYYIQQFKKSGFRGPLNWYRNMEKNWKWSCTAAGRKILVPALMVTAGKDFVLLPQMSKGMEDWIPHLKRGHIEECGHWTPMERPAALNGILINWLQEVHSSSSSSCSKL</sequence>
<keyword evidence="8" id="KW-0597">Phosphoprotein</keyword>
<keyword evidence="25" id="KW-1185">Reference proteome</keyword>
<dbReference type="Pfam" id="PF00702">
    <property type="entry name" value="Hydrolase"/>
    <property type="match status" value="1"/>
</dbReference>
<evidence type="ECO:0000256" key="12">
    <source>
        <dbReference type="ARBA" id="ARBA00022801"/>
    </source>
</evidence>
<keyword evidence="14" id="KW-0007">Acetylation</keyword>
<evidence type="ECO:0000313" key="25">
    <source>
        <dbReference type="Proteomes" id="UP000515156"/>
    </source>
</evidence>
<dbReference type="Gene3D" id="3.40.50.1820">
    <property type="entry name" value="alpha/beta hydrolase"/>
    <property type="match status" value="1"/>
</dbReference>
<dbReference type="GO" id="GO:0006629">
    <property type="term" value="P:lipid metabolic process"/>
    <property type="evidence" value="ECO:0007669"/>
    <property type="project" value="UniProtKB-KW"/>
</dbReference>
<keyword evidence="10" id="KW-0479">Metal-binding</keyword>
<keyword evidence="13" id="KW-0460">Magnesium</keyword>
<comment type="similarity">
    <text evidence="19">Belongs to the AB hydrolase superfamily. Epoxide hydrolase family.</text>
</comment>
<evidence type="ECO:0000313" key="26">
    <source>
        <dbReference type="RefSeq" id="XP_030054534.1"/>
    </source>
</evidence>
<reference evidence="26" key="1">
    <citation type="submission" date="2025-08" db="UniProtKB">
        <authorList>
            <consortium name="RefSeq"/>
        </authorList>
    </citation>
    <scope>IDENTIFICATION</scope>
</reference>
<dbReference type="GeneID" id="115467028"/>
<dbReference type="SFLD" id="SFLDS00003">
    <property type="entry name" value="Haloacid_Dehalogenase"/>
    <property type="match status" value="1"/>
</dbReference>
<evidence type="ECO:0000256" key="20">
    <source>
        <dbReference type="ARBA" id="ARBA00051289"/>
    </source>
</evidence>
<evidence type="ECO:0000259" key="24">
    <source>
        <dbReference type="Pfam" id="PF00561"/>
    </source>
</evidence>
<dbReference type="RefSeq" id="XP_030054534.1">
    <property type="nucleotide sequence ID" value="XM_030198674.1"/>
</dbReference>
<dbReference type="CTD" id="2053"/>
<evidence type="ECO:0000256" key="7">
    <source>
        <dbReference type="ARBA" id="ARBA00022490"/>
    </source>
</evidence>
<dbReference type="FunFam" id="1.10.150.240:FF:000011">
    <property type="entry name" value="Bifunctional epoxide hydrolase 2"/>
    <property type="match status" value="1"/>
</dbReference>
<dbReference type="SUPFAM" id="SSF53474">
    <property type="entry name" value="alpha/beta-Hydrolases"/>
    <property type="match status" value="1"/>
</dbReference>
<comment type="subunit">
    <text evidence="5">Homodimer.</text>
</comment>
<dbReference type="InterPro" id="IPR000073">
    <property type="entry name" value="AB_hydrolase_1"/>
</dbReference>
<dbReference type="NCBIfam" id="TIGR02247">
    <property type="entry name" value="HAD-1A3-hyp"/>
    <property type="match status" value="1"/>
</dbReference>
<dbReference type="AlphaFoldDB" id="A0A6P7XVK5"/>
<accession>A0A6P7XVK5</accession>
<dbReference type="EC" id="3.1.3.76" evidence="22"/>
<evidence type="ECO:0000256" key="3">
    <source>
        <dbReference type="ARBA" id="ARBA00004275"/>
    </source>
</evidence>
<dbReference type="Pfam" id="PF00561">
    <property type="entry name" value="Abhydrolase_1"/>
    <property type="match status" value="1"/>
</dbReference>
<dbReference type="PRINTS" id="PR00412">
    <property type="entry name" value="EPOXHYDRLASE"/>
</dbReference>
<evidence type="ECO:0000256" key="8">
    <source>
        <dbReference type="ARBA" id="ARBA00022553"/>
    </source>
</evidence>
<dbReference type="GO" id="GO:0009636">
    <property type="term" value="P:response to toxic substance"/>
    <property type="evidence" value="ECO:0007669"/>
    <property type="project" value="UniProtKB-KW"/>
</dbReference>
<dbReference type="EC" id="3.3.2.10" evidence="6"/>
<evidence type="ECO:0000256" key="13">
    <source>
        <dbReference type="ARBA" id="ARBA00022842"/>
    </source>
</evidence>
<dbReference type="OrthoDB" id="408373at2759"/>
<protein>
    <recommendedName>
        <fullName evidence="23">Bifunctional epoxide hydrolase 2</fullName>
        <ecNumber evidence="22">3.1.3.76</ecNumber>
        <ecNumber evidence="6">3.3.2.10</ecNumber>
    </recommendedName>
</protein>
<dbReference type="InterPro" id="IPR036412">
    <property type="entry name" value="HAD-like_sf"/>
</dbReference>